<dbReference type="Pfam" id="PF01891">
    <property type="entry name" value="CbiM"/>
    <property type="match status" value="2"/>
</dbReference>
<organism evidence="8 9">
    <name type="scientific">Kiloniella spongiae</name>
    <dbReference type="NCBI Taxonomy" id="1489064"/>
    <lineage>
        <taxon>Bacteria</taxon>
        <taxon>Pseudomonadati</taxon>
        <taxon>Pseudomonadota</taxon>
        <taxon>Alphaproteobacteria</taxon>
        <taxon>Rhodospirillales</taxon>
        <taxon>Kiloniellaceae</taxon>
        <taxon>Kiloniella</taxon>
    </lineage>
</organism>
<comment type="caution">
    <text evidence="8">The sequence shown here is derived from an EMBL/GenBank/DDBJ whole genome shotgun (WGS) entry which is preliminary data.</text>
</comment>
<keyword evidence="2" id="KW-0813">Transport</keyword>
<feature type="transmembrane region" description="Helical" evidence="7">
    <location>
        <begin position="132"/>
        <end position="153"/>
    </location>
</feature>
<protein>
    <recommendedName>
        <fullName evidence="10">Cobalamin biosynthesis protein CbiM</fullName>
    </recommendedName>
</protein>
<dbReference type="AlphaFoldDB" id="A0A0H2MJ78"/>
<evidence type="ECO:0000256" key="6">
    <source>
        <dbReference type="ARBA" id="ARBA00023136"/>
    </source>
</evidence>
<comment type="subcellular location">
    <subcellularLocation>
        <location evidence="1">Cell membrane</location>
        <topology evidence="1">Multi-pass membrane protein</topology>
    </subcellularLocation>
</comment>
<feature type="transmembrane region" description="Helical" evidence="7">
    <location>
        <begin position="100"/>
        <end position="120"/>
    </location>
</feature>
<evidence type="ECO:0000256" key="7">
    <source>
        <dbReference type="SAM" id="Phobius"/>
    </source>
</evidence>
<feature type="transmembrane region" description="Helical" evidence="7">
    <location>
        <begin position="165"/>
        <end position="184"/>
    </location>
</feature>
<evidence type="ECO:0000313" key="8">
    <source>
        <dbReference type="EMBL" id="KLN62438.1"/>
    </source>
</evidence>
<evidence type="ECO:0000256" key="5">
    <source>
        <dbReference type="ARBA" id="ARBA00022989"/>
    </source>
</evidence>
<sequence>MHIVDGALSNPVLIGGGVIAAAGVAYSLKKLEPEDLPRVGVLSAVFFVVSLIHVPLGFSSVHLILNGLLGIILGWAAFPALVVALLLQAVFFGFGGLTVLGVNAVNIAFPAVMVFFICRWGITAQQQNLAKLVADVLFAIFFILSIWAGVSLYEAYQVEGATWRVSVNSISLALFALVMIYGYVLYRQKTLSVAGFWGFLGGSLSIFFTAVMVAMSLALSGDEFAKAAEFVIVAHFPVMAVEGILTAATIQLITKVKPELINAVR</sequence>
<evidence type="ECO:0000313" key="9">
    <source>
        <dbReference type="Proteomes" id="UP000035444"/>
    </source>
</evidence>
<keyword evidence="5 7" id="KW-1133">Transmembrane helix</keyword>
<accession>A0A0H2MJ78</accession>
<proteinExistence type="predicted"/>
<dbReference type="Gene3D" id="1.10.1760.20">
    <property type="match status" value="2"/>
</dbReference>
<dbReference type="GO" id="GO:0005886">
    <property type="term" value="C:plasma membrane"/>
    <property type="evidence" value="ECO:0007669"/>
    <property type="project" value="UniProtKB-SubCell"/>
</dbReference>
<dbReference type="PATRIC" id="fig|1489064.4.peg.1477"/>
<keyword evidence="3" id="KW-1003">Cell membrane</keyword>
<dbReference type="STRING" id="1489064.WH96_02750"/>
<keyword evidence="9" id="KW-1185">Reference proteome</keyword>
<feature type="transmembrane region" description="Helical" evidence="7">
    <location>
        <begin position="40"/>
        <end position="65"/>
    </location>
</feature>
<feature type="transmembrane region" description="Helical" evidence="7">
    <location>
        <begin position="230"/>
        <end position="253"/>
    </location>
</feature>
<dbReference type="Proteomes" id="UP000035444">
    <property type="component" value="Unassembled WGS sequence"/>
</dbReference>
<name>A0A0H2MJ78_9PROT</name>
<evidence type="ECO:0000256" key="1">
    <source>
        <dbReference type="ARBA" id="ARBA00004651"/>
    </source>
</evidence>
<keyword evidence="6 7" id="KW-0472">Membrane</keyword>
<feature type="transmembrane region" description="Helical" evidence="7">
    <location>
        <begin position="7"/>
        <end position="28"/>
    </location>
</feature>
<evidence type="ECO:0008006" key="10">
    <source>
        <dbReference type="Google" id="ProtNLM"/>
    </source>
</evidence>
<dbReference type="InterPro" id="IPR002751">
    <property type="entry name" value="CbiM/NikMN"/>
</dbReference>
<gene>
    <name evidence="8" type="ORF">WH96_02750</name>
</gene>
<dbReference type="EMBL" id="LAQL01000002">
    <property type="protein sequence ID" value="KLN62438.1"/>
    <property type="molecule type" value="Genomic_DNA"/>
</dbReference>
<dbReference type="PANTHER" id="PTHR34229:SF1">
    <property type="entry name" value="METAL TRANSPORT PROTEIN HI_1621-RELATED"/>
    <property type="match status" value="1"/>
</dbReference>
<keyword evidence="4 7" id="KW-0812">Transmembrane</keyword>
<evidence type="ECO:0000256" key="3">
    <source>
        <dbReference type="ARBA" id="ARBA00022475"/>
    </source>
</evidence>
<dbReference type="PANTHER" id="PTHR34229">
    <property type="entry name" value="METAL TRANSPORT PROTEIN HI_1621-RELATED"/>
    <property type="match status" value="1"/>
</dbReference>
<dbReference type="OrthoDB" id="9792317at2"/>
<feature type="transmembrane region" description="Helical" evidence="7">
    <location>
        <begin position="196"/>
        <end position="218"/>
    </location>
</feature>
<reference evidence="8 9" key="1">
    <citation type="submission" date="2015-03" db="EMBL/GenBank/DDBJ databases">
        <title>Genome Sequence of Kiloniella spongiae MEBiC09566, isolated from a marine sponge.</title>
        <authorList>
            <person name="Shao Z."/>
            <person name="Wang L."/>
            <person name="Li X."/>
        </authorList>
    </citation>
    <scope>NUCLEOTIDE SEQUENCE [LARGE SCALE GENOMIC DNA]</scope>
    <source>
        <strain evidence="8 9">MEBiC09566</strain>
    </source>
</reference>
<dbReference type="RefSeq" id="WP_047762560.1">
    <property type="nucleotide sequence ID" value="NZ_LAQL01000002.1"/>
</dbReference>
<dbReference type="GO" id="GO:0000041">
    <property type="term" value="P:transition metal ion transport"/>
    <property type="evidence" value="ECO:0007669"/>
    <property type="project" value="InterPro"/>
</dbReference>
<evidence type="ECO:0000256" key="4">
    <source>
        <dbReference type="ARBA" id="ARBA00022692"/>
    </source>
</evidence>
<feature type="transmembrane region" description="Helical" evidence="7">
    <location>
        <begin position="72"/>
        <end position="94"/>
    </location>
</feature>
<evidence type="ECO:0000256" key="2">
    <source>
        <dbReference type="ARBA" id="ARBA00022448"/>
    </source>
</evidence>
<dbReference type="NCBIfam" id="NF004905">
    <property type="entry name" value="PRK06265.1-5"/>
    <property type="match status" value="1"/>
</dbReference>